<reference evidence="1" key="1">
    <citation type="journal article" date="2023" name="G3 (Bethesda)">
        <title>A reference genome for the long-term kleptoplast-retaining sea slug Elysia crispata morphotype clarki.</title>
        <authorList>
            <person name="Eastman K.E."/>
            <person name="Pendleton A.L."/>
            <person name="Shaikh M.A."/>
            <person name="Suttiyut T."/>
            <person name="Ogas R."/>
            <person name="Tomko P."/>
            <person name="Gavelis G."/>
            <person name="Widhalm J.R."/>
            <person name="Wisecaver J.H."/>
        </authorList>
    </citation>
    <scope>NUCLEOTIDE SEQUENCE</scope>
    <source>
        <strain evidence="1">ECLA1</strain>
    </source>
</reference>
<dbReference type="EMBL" id="JAWDGP010006345">
    <property type="protein sequence ID" value="KAK3742662.1"/>
    <property type="molecule type" value="Genomic_DNA"/>
</dbReference>
<evidence type="ECO:0000313" key="2">
    <source>
        <dbReference type="Proteomes" id="UP001283361"/>
    </source>
</evidence>
<protein>
    <submittedName>
        <fullName evidence="1">Uncharacterized protein</fullName>
    </submittedName>
</protein>
<proteinExistence type="predicted"/>
<sequence length="69" mass="7308">MTKLPSHCGDTKAGPGLGLGATLVLHCREPLSRRTRGCPGPGGTRSHAQTSKRYYLLVTLTPDTPPPNL</sequence>
<dbReference type="Proteomes" id="UP001283361">
    <property type="component" value="Unassembled WGS sequence"/>
</dbReference>
<dbReference type="AlphaFoldDB" id="A0AAE0YE40"/>
<evidence type="ECO:0000313" key="1">
    <source>
        <dbReference type="EMBL" id="KAK3742662.1"/>
    </source>
</evidence>
<keyword evidence="2" id="KW-1185">Reference proteome</keyword>
<organism evidence="1 2">
    <name type="scientific">Elysia crispata</name>
    <name type="common">lettuce slug</name>
    <dbReference type="NCBI Taxonomy" id="231223"/>
    <lineage>
        <taxon>Eukaryota</taxon>
        <taxon>Metazoa</taxon>
        <taxon>Spiralia</taxon>
        <taxon>Lophotrochozoa</taxon>
        <taxon>Mollusca</taxon>
        <taxon>Gastropoda</taxon>
        <taxon>Heterobranchia</taxon>
        <taxon>Euthyneura</taxon>
        <taxon>Panpulmonata</taxon>
        <taxon>Sacoglossa</taxon>
        <taxon>Placobranchoidea</taxon>
        <taxon>Plakobranchidae</taxon>
        <taxon>Elysia</taxon>
    </lineage>
</organism>
<accession>A0AAE0YE40</accession>
<gene>
    <name evidence="1" type="ORF">RRG08_025608</name>
</gene>
<name>A0AAE0YE40_9GAST</name>
<comment type="caution">
    <text evidence="1">The sequence shown here is derived from an EMBL/GenBank/DDBJ whole genome shotgun (WGS) entry which is preliminary data.</text>
</comment>